<proteinExistence type="predicted"/>
<feature type="domain" description="NAD-dependent epimerase/dehydratase" evidence="1">
    <location>
        <begin position="4"/>
        <end position="225"/>
    </location>
</feature>
<dbReference type="Pfam" id="PF01370">
    <property type="entry name" value="Epimerase"/>
    <property type="match status" value="1"/>
</dbReference>
<dbReference type="SUPFAM" id="SSF51735">
    <property type="entry name" value="NAD(P)-binding Rossmann-fold domains"/>
    <property type="match status" value="1"/>
</dbReference>
<dbReference type="InterPro" id="IPR051783">
    <property type="entry name" value="NAD(P)-dependent_oxidoreduct"/>
</dbReference>
<gene>
    <name evidence="2" type="ORF">OL234_09315</name>
</gene>
<evidence type="ECO:0000313" key="3">
    <source>
        <dbReference type="Proteomes" id="UP001179647"/>
    </source>
</evidence>
<evidence type="ECO:0000313" key="2">
    <source>
        <dbReference type="EMBL" id="WEG73148.1"/>
    </source>
</evidence>
<dbReference type="GO" id="GO:0004029">
    <property type="term" value="F:aldehyde dehydrogenase (NAD+) activity"/>
    <property type="evidence" value="ECO:0007669"/>
    <property type="project" value="TreeGrafter"/>
</dbReference>
<dbReference type="AlphaFoldDB" id="A0AAF0CUH7"/>
<reference evidence="2" key="1">
    <citation type="submission" date="2022-10" db="EMBL/GenBank/DDBJ databases">
        <title>Vagococcus sp. isolated from poultry meat.</title>
        <authorList>
            <person name="Johansson P."/>
            <person name="Bjorkroth J."/>
        </authorList>
    </citation>
    <scope>NUCLEOTIDE SEQUENCE</scope>
    <source>
        <strain evidence="2">STAA11</strain>
    </source>
</reference>
<protein>
    <submittedName>
        <fullName evidence="2">NAD-dependent epimerase/dehydratase family protein</fullName>
    </submittedName>
</protein>
<dbReference type="PANTHER" id="PTHR48079:SF6">
    <property type="entry name" value="NAD(P)-BINDING DOMAIN-CONTAINING PROTEIN-RELATED"/>
    <property type="match status" value="1"/>
</dbReference>
<dbReference type="EMBL" id="CP110232">
    <property type="protein sequence ID" value="WEG73148.1"/>
    <property type="molecule type" value="Genomic_DNA"/>
</dbReference>
<dbReference type="KEGG" id="vie:OL234_09315"/>
<name>A0AAF0CUH7_9ENTE</name>
<dbReference type="RefSeq" id="WP_275468952.1">
    <property type="nucleotide sequence ID" value="NZ_CP110232.1"/>
</dbReference>
<organism evidence="2 3">
    <name type="scientific">Vagococcus intermedius</name>
    <dbReference type="NCBI Taxonomy" id="2991418"/>
    <lineage>
        <taxon>Bacteria</taxon>
        <taxon>Bacillati</taxon>
        <taxon>Bacillota</taxon>
        <taxon>Bacilli</taxon>
        <taxon>Lactobacillales</taxon>
        <taxon>Enterococcaceae</taxon>
        <taxon>Vagococcus</taxon>
    </lineage>
</organism>
<dbReference type="GO" id="GO:0005737">
    <property type="term" value="C:cytoplasm"/>
    <property type="evidence" value="ECO:0007669"/>
    <property type="project" value="TreeGrafter"/>
</dbReference>
<dbReference type="PANTHER" id="PTHR48079">
    <property type="entry name" value="PROTEIN YEEZ"/>
    <property type="match status" value="1"/>
</dbReference>
<keyword evidence="3" id="KW-1185">Reference proteome</keyword>
<dbReference type="Gene3D" id="3.40.50.720">
    <property type="entry name" value="NAD(P)-binding Rossmann-like Domain"/>
    <property type="match status" value="1"/>
</dbReference>
<dbReference type="InterPro" id="IPR036291">
    <property type="entry name" value="NAD(P)-bd_dom_sf"/>
</dbReference>
<accession>A0AAF0CUH7</accession>
<dbReference type="Proteomes" id="UP001179647">
    <property type="component" value="Chromosome"/>
</dbReference>
<evidence type="ECO:0000259" key="1">
    <source>
        <dbReference type="Pfam" id="PF01370"/>
    </source>
</evidence>
<sequence length="322" mass="36066">MKKIFILGGTGFLGYYTLQECLATGYSVKTMALPPMPKDDLLPDEVECTLGNFFELSDSDIIDHLSDCYGVIYAAGADERTIPQKPAFKFFYEANVLPTQRLARLAKQAGVEKFIIFGSYFAEFAERLPDYHLEQQAYPGTRLLQEQVAFCEGEGSMAVMSLRLPYIFGTMPGRTPLWKMFTDQIKDQPVFPALKGGTAMVTAHQVAQAAVGALEKGSHRETYAICGHNMSYKEFYEMMVDALGQTDYTTIPVVAYESMVDTYRAIDEEAEKNNLEHGIKIEVSTKLQTENLYLDPDDTMTLLGYQKEDLITSIKETLTACL</sequence>
<dbReference type="InterPro" id="IPR001509">
    <property type="entry name" value="Epimerase_deHydtase"/>
</dbReference>